<keyword evidence="2" id="KW-1185">Reference proteome</keyword>
<dbReference type="InterPro" id="IPR022251">
    <property type="entry name" value="DUF3774_wound-induced"/>
</dbReference>
<accession>A0A498J7U9</accession>
<dbReference type="EMBL" id="RDQH01000335">
    <property type="protein sequence ID" value="RXH89883.1"/>
    <property type="molecule type" value="Genomic_DNA"/>
</dbReference>
<dbReference type="Pfam" id="PF12609">
    <property type="entry name" value="DUF3774"/>
    <property type="match status" value="1"/>
</dbReference>
<dbReference type="AlphaFoldDB" id="A0A498J7U9"/>
<organism evidence="1 2">
    <name type="scientific">Malus domestica</name>
    <name type="common">Apple</name>
    <name type="synonym">Pyrus malus</name>
    <dbReference type="NCBI Taxonomy" id="3750"/>
    <lineage>
        <taxon>Eukaryota</taxon>
        <taxon>Viridiplantae</taxon>
        <taxon>Streptophyta</taxon>
        <taxon>Embryophyta</taxon>
        <taxon>Tracheophyta</taxon>
        <taxon>Spermatophyta</taxon>
        <taxon>Magnoliopsida</taxon>
        <taxon>eudicotyledons</taxon>
        <taxon>Gunneridae</taxon>
        <taxon>Pentapetalae</taxon>
        <taxon>rosids</taxon>
        <taxon>fabids</taxon>
        <taxon>Rosales</taxon>
        <taxon>Rosaceae</taxon>
        <taxon>Amygdaloideae</taxon>
        <taxon>Maleae</taxon>
        <taxon>Malus</taxon>
    </lineage>
</organism>
<protein>
    <submittedName>
        <fullName evidence="1">Uncharacterized protein</fullName>
    </submittedName>
</protein>
<reference evidence="1 2" key="1">
    <citation type="submission" date="2018-10" db="EMBL/GenBank/DDBJ databases">
        <title>A high-quality apple genome assembly.</title>
        <authorList>
            <person name="Hu J."/>
        </authorList>
    </citation>
    <scope>NUCLEOTIDE SEQUENCE [LARGE SCALE GENOMIC DNA]</scope>
    <source>
        <strain evidence="2">cv. HFTH1</strain>
        <tissue evidence="1">Young leaf</tissue>
    </source>
</reference>
<gene>
    <name evidence="1" type="ORF">DVH24_032240</name>
</gene>
<evidence type="ECO:0000313" key="2">
    <source>
        <dbReference type="Proteomes" id="UP000290289"/>
    </source>
</evidence>
<proteinExistence type="predicted"/>
<comment type="caution">
    <text evidence="1">The sequence shown here is derived from an EMBL/GenBank/DDBJ whole genome shotgun (WGS) entry which is preliminary data.</text>
</comment>
<evidence type="ECO:0000313" key="1">
    <source>
        <dbReference type="EMBL" id="RXH89883.1"/>
    </source>
</evidence>
<dbReference type="PANTHER" id="PTHR33090">
    <property type="entry name" value="DUF3774 DOMAIN PROTEIN-RELATED"/>
    <property type="match status" value="1"/>
</dbReference>
<name>A0A498J7U9_MALDO</name>
<sequence length="93" mass="10289">MRLLQQHAKNQLGSFSQANKFSSSSSVLVSSFRQDKLLDCGATVGVVEALKDQGVCRWNDSITLMHQHAKNHLTRLFSQAKELYPSPSAASRV</sequence>
<dbReference type="Proteomes" id="UP000290289">
    <property type="component" value="Chromosome 9"/>
</dbReference>